<dbReference type="InterPro" id="IPR019932">
    <property type="entry name" value="CHP03543"/>
</dbReference>
<dbReference type="AlphaFoldDB" id="A0A022KWN9"/>
<protein>
    <recommendedName>
        <fullName evidence="3">Cell division protein DivIVA</fullName>
    </recommendedName>
</protein>
<evidence type="ECO:0008006" key="3">
    <source>
        <dbReference type="Google" id="ProtNLM"/>
    </source>
</evidence>
<accession>A0A022KWN9</accession>
<dbReference type="InterPro" id="IPR019933">
    <property type="entry name" value="DivIVA_domain"/>
</dbReference>
<evidence type="ECO:0000313" key="2">
    <source>
        <dbReference type="Proteomes" id="UP000019754"/>
    </source>
</evidence>
<dbReference type="STRING" id="1249481.D641_0105455"/>
<reference evidence="1 2" key="1">
    <citation type="journal article" date="2013" name="Genome Announc.">
        <title>Draft genome sequence of an Actinobacterium, Brachybacterium muris strain UCD-AY4.</title>
        <authorList>
            <person name="Lo J.R."/>
            <person name="Lang J.M."/>
            <person name="Darling A.E."/>
            <person name="Eisen J.A."/>
            <person name="Coil D.A."/>
        </authorList>
    </citation>
    <scope>NUCLEOTIDE SEQUENCE [LARGE SCALE GENOMIC DNA]</scope>
    <source>
        <strain evidence="1 2">UCD-AY4</strain>
    </source>
</reference>
<dbReference type="NCBIfam" id="TIGR03544">
    <property type="entry name" value="DivI1A_domain"/>
    <property type="match status" value="1"/>
</dbReference>
<dbReference type="OrthoDB" id="3480096at2"/>
<dbReference type="EMBL" id="AORC01000005">
    <property type="protein sequence ID" value="EYT50229.1"/>
    <property type="molecule type" value="Genomic_DNA"/>
</dbReference>
<dbReference type="RefSeq" id="WP_017822795.1">
    <property type="nucleotide sequence ID" value="NZ_AORC01000005.1"/>
</dbReference>
<evidence type="ECO:0000313" key="1">
    <source>
        <dbReference type="EMBL" id="EYT50229.1"/>
    </source>
</evidence>
<keyword evidence="2" id="KW-1185">Reference proteome</keyword>
<proteinExistence type="predicted"/>
<sequence>MSTSFERVSRFSVGYDTHEVDEFLSRARTAYEGRDAGFSGSDIASASFRTERGGYDMRVVDEALDRLSDAFALQARDDAIAERGEEAWVAELTRRAESLKERLERPVGERFSPAADGEPAYDRTDVDALCDQLIAYFTEGHPMSVDDVRRAAFRRRRGADGYREAVVDVYLDHVADVMASVP</sequence>
<dbReference type="Gene3D" id="6.10.250.660">
    <property type="match status" value="1"/>
</dbReference>
<dbReference type="Proteomes" id="UP000019754">
    <property type="component" value="Unassembled WGS sequence"/>
</dbReference>
<dbReference type="HOGENOM" id="CLU_118540_0_0_11"/>
<dbReference type="NCBIfam" id="TIGR03543">
    <property type="entry name" value="divI1A_rptt_fam"/>
    <property type="match status" value="1"/>
</dbReference>
<gene>
    <name evidence="1" type="ORF">D641_0105455</name>
</gene>
<name>A0A022KWN9_9MICO</name>
<comment type="caution">
    <text evidence="1">The sequence shown here is derived from an EMBL/GenBank/DDBJ whole genome shotgun (WGS) entry which is preliminary data.</text>
</comment>
<organism evidence="1 2">
    <name type="scientific">Brachybacterium muris UCD-AY4</name>
    <dbReference type="NCBI Taxonomy" id="1249481"/>
    <lineage>
        <taxon>Bacteria</taxon>
        <taxon>Bacillati</taxon>
        <taxon>Actinomycetota</taxon>
        <taxon>Actinomycetes</taxon>
        <taxon>Micrococcales</taxon>
        <taxon>Dermabacteraceae</taxon>
        <taxon>Brachybacterium</taxon>
    </lineage>
</organism>